<evidence type="ECO:0000313" key="16">
    <source>
        <dbReference type="Proteomes" id="UP000186594"/>
    </source>
</evidence>
<comment type="subcellular location">
    <subcellularLocation>
        <location evidence="1">Endoplasmic reticulum membrane</location>
        <topology evidence="1">Single-pass membrane protein</topology>
    </subcellularLocation>
</comment>
<comment type="function">
    <text evidence="12">GDP-Man:Man(3)GlcNAc(2)-PP-Dol alpha-1,2-mannosyltransferase that operates in the biosynthetic pathway of dolichol-linked oligosaccharides, the glycan precursors employed in protein asparagine (N)-glycosylation. The assembly of dolichol-linked oligosaccharides begins on the cytosolic side of the endoplasmic reticulum membrane and finishes in its lumen. The sequential addition of sugars to dolichol pyrophosphate produces dolichol-linked oligosaccharides containing fourteen sugars, including two GlcNAcs, nine mannoses and three glucoses. Once assembled, the oligosaccharide is transferred from the lipid to nascent proteins by oligosaccharyltransferases. Catalyzes, on the cytoplasmic face of the endoplasmic reticulum, the addition of the fourth and fifth mannose residues to the dolichol-linked oligosaccharide chain, to produce Man(5)GlcNAc(2)-PP-dolichol core oligosaccharide.</text>
</comment>
<comment type="pathway">
    <text evidence="2 12">Protein modification; protein glycosylation.</text>
</comment>
<dbReference type="SUPFAM" id="SSF53756">
    <property type="entry name" value="UDP-Glycosyltransferase/glycogen phosphorylase"/>
    <property type="match status" value="1"/>
</dbReference>
<keyword evidence="9 12" id="KW-1133">Transmembrane helix</keyword>
<gene>
    <name evidence="15" type="ORF">NEOLI_001365</name>
</gene>
<keyword evidence="8 12" id="KW-0256">Endoplasmic reticulum</keyword>
<dbReference type="AlphaFoldDB" id="A0A1U7LHV8"/>
<keyword evidence="5 12" id="KW-0328">Glycosyltransferase</keyword>
<dbReference type="InterPro" id="IPR038013">
    <property type="entry name" value="ALG11"/>
</dbReference>
<evidence type="ECO:0000256" key="1">
    <source>
        <dbReference type="ARBA" id="ARBA00004389"/>
    </source>
</evidence>
<name>A0A1U7LHV8_NEOID</name>
<comment type="catalytic activity">
    <reaction evidence="11 12">
        <text>an alpha-D-Man-(1-&gt;3)-[alpha-D-Man-(1-&gt;6)]-beta-D-Man-(1-&gt;4)-beta-D-GlcNAc-(1-&gt;4)-alpha-D-GlcNAc-diphospho-di-trans,poly-cis-dolichol + 2 GDP-alpha-D-mannose = an alpha-D-Man-(1-&gt;2)-alpha-D-Man-(1-&gt;2)-alpha-D-Man-(1-&gt;3)-[alpha-D-Man-(1-&gt;6)]-beta-D-Man-(1-&gt;4)-beta-D-GlcNAc-(1-&gt;4)-alpha-D-GlcNAc-diphospho-di-trans,poly-cis-dolichol + 2 GDP + 2 H(+)</text>
        <dbReference type="Rhea" id="RHEA:29523"/>
        <dbReference type="Rhea" id="RHEA-COMP:19515"/>
        <dbReference type="Rhea" id="RHEA-COMP:19516"/>
        <dbReference type="ChEBI" id="CHEBI:15378"/>
        <dbReference type="ChEBI" id="CHEBI:57527"/>
        <dbReference type="ChEBI" id="CHEBI:58189"/>
        <dbReference type="ChEBI" id="CHEBI:132511"/>
        <dbReference type="ChEBI" id="CHEBI:132515"/>
        <dbReference type="EC" id="2.4.1.131"/>
    </reaction>
    <physiologicalReaction direction="left-to-right" evidence="11 12">
        <dbReference type="Rhea" id="RHEA:29524"/>
    </physiologicalReaction>
</comment>
<keyword evidence="6 12" id="KW-0808">Transferase</keyword>
<dbReference type="Pfam" id="PF00534">
    <property type="entry name" value="Glycos_transf_1"/>
    <property type="match status" value="1"/>
</dbReference>
<evidence type="ECO:0000256" key="7">
    <source>
        <dbReference type="ARBA" id="ARBA00022692"/>
    </source>
</evidence>
<dbReference type="PANTHER" id="PTHR45919">
    <property type="entry name" value="GDP-MAN:MAN(3)GLCNAC(2)-PP-DOL ALPHA-1,2-MANNOSYLTRANSFERASE"/>
    <property type="match status" value="1"/>
</dbReference>
<reference evidence="15 16" key="1">
    <citation type="submission" date="2016-04" db="EMBL/GenBank/DDBJ databases">
        <title>Evolutionary innovation and constraint leading to complex multicellularity in the Ascomycota.</title>
        <authorList>
            <person name="Cisse O."/>
            <person name="Nguyen A."/>
            <person name="Hewitt D.A."/>
            <person name="Jedd G."/>
            <person name="Stajich J.E."/>
        </authorList>
    </citation>
    <scope>NUCLEOTIDE SEQUENCE [LARGE SCALE GENOMIC DNA]</scope>
    <source>
        <strain evidence="15 16">DAH-3</strain>
    </source>
</reference>
<evidence type="ECO:0000256" key="10">
    <source>
        <dbReference type="ARBA" id="ARBA00023136"/>
    </source>
</evidence>
<dbReference type="Gene3D" id="3.40.50.2000">
    <property type="entry name" value="Glycogen Phosphorylase B"/>
    <property type="match status" value="1"/>
</dbReference>
<feature type="transmembrane region" description="Helical" evidence="12">
    <location>
        <begin position="6"/>
        <end position="36"/>
    </location>
</feature>
<organism evidence="15 16">
    <name type="scientific">Neolecta irregularis (strain DAH-3)</name>
    <dbReference type="NCBI Taxonomy" id="1198029"/>
    <lineage>
        <taxon>Eukaryota</taxon>
        <taxon>Fungi</taxon>
        <taxon>Dikarya</taxon>
        <taxon>Ascomycota</taxon>
        <taxon>Taphrinomycotina</taxon>
        <taxon>Neolectales</taxon>
        <taxon>Neolectaceae</taxon>
        <taxon>Neolecta</taxon>
    </lineage>
</organism>
<evidence type="ECO:0000256" key="11">
    <source>
        <dbReference type="ARBA" id="ARBA00045065"/>
    </source>
</evidence>
<keyword evidence="16" id="KW-1185">Reference proteome</keyword>
<dbReference type="OMA" id="ARLYGWV"/>
<evidence type="ECO:0000256" key="3">
    <source>
        <dbReference type="ARBA" id="ARBA00012645"/>
    </source>
</evidence>
<dbReference type="GO" id="GO:0005789">
    <property type="term" value="C:endoplasmic reticulum membrane"/>
    <property type="evidence" value="ECO:0007669"/>
    <property type="project" value="UniProtKB-SubCell"/>
</dbReference>
<dbReference type="CDD" id="cd03806">
    <property type="entry name" value="GT4_ALG11-like"/>
    <property type="match status" value="1"/>
</dbReference>
<evidence type="ECO:0000256" key="4">
    <source>
        <dbReference type="ARBA" id="ARBA00022018"/>
    </source>
</evidence>
<dbReference type="EC" id="2.4.1.131" evidence="3 12"/>
<keyword evidence="10 12" id="KW-0472">Membrane</keyword>
<dbReference type="GO" id="GO:0006488">
    <property type="term" value="P:dolichol-linked oligosaccharide biosynthetic process"/>
    <property type="evidence" value="ECO:0007669"/>
    <property type="project" value="EnsemblFungi"/>
</dbReference>
<dbReference type="PANTHER" id="PTHR45919:SF1">
    <property type="entry name" value="GDP-MAN:MAN(3)GLCNAC(2)-PP-DOL ALPHA-1,2-MANNOSYLTRANSFERASE"/>
    <property type="match status" value="1"/>
</dbReference>
<dbReference type="EMBL" id="LXFE01003900">
    <property type="protein sequence ID" value="OLL22111.1"/>
    <property type="molecule type" value="Genomic_DNA"/>
</dbReference>
<comment type="similarity">
    <text evidence="12">Belongs to the glycosyltransferase group 1 family. Glycosyltransferase 4 subfamily.</text>
</comment>
<evidence type="ECO:0000256" key="12">
    <source>
        <dbReference type="RuleBase" id="RU367051"/>
    </source>
</evidence>
<dbReference type="UniPathway" id="UPA00378"/>
<comment type="caution">
    <text evidence="15">The sequence shown here is derived from an EMBL/GenBank/DDBJ whole genome shotgun (WGS) entry which is preliminary data.</text>
</comment>
<evidence type="ECO:0000256" key="6">
    <source>
        <dbReference type="ARBA" id="ARBA00022679"/>
    </source>
</evidence>
<accession>A0A1U7LHV8</accession>
<sequence>MVNQYIHLFIAAFIIFSFIGFTSSYILFKLICYIVGNKLRGKSLSKRQKYQSKGKPRRVVIGFFHPYCNAGGGGERVLWTAIRDIQKEFENVVCVVYTGDKQVSKEGLIENVKTLFHLELHPDSLHIILLEKRHLVSQESWPRFTMVGQSLGSMILAYEAISKLVPDIFIDTMGYAFTLPLVSHILDIPTSAYIHYPTISSDTSSQIPPSNWPKKLYCNIFKYFYGWAGSAVDLVMTNSSWTAGHIDSSFGMKSVVVYPPCNTESLRSIDISRQRKKEILYLAQYRPEKNHELVLHSFKLYLERFDKKKEAKLILVGSIRGPKDSERVLMLKKQARDLDIEDNIEFIIEASWEEVVGWLRRAWIGVNAMWNEHFGIGIVEYMAAGLIPIVHNSGGPILDIVVPFEGQPTGFHANTAEEFAEAFNSAFTIEDPQSRRLRARETSQNFSEEKFSQLWLRQVDILLKTETLRRRERIYRTGIKED</sequence>
<evidence type="ECO:0000259" key="13">
    <source>
        <dbReference type="Pfam" id="PF00534"/>
    </source>
</evidence>
<feature type="domain" description="ALG11 mannosyltransferase N-terminal" evidence="14">
    <location>
        <begin position="59"/>
        <end position="248"/>
    </location>
</feature>
<dbReference type="STRING" id="1198029.A0A1U7LHV8"/>
<evidence type="ECO:0000313" key="15">
    <source>
        <dbReference type="EMBL" id="OLL22111.1"/>
    </source>
</evidence>
<proteinExistence type="inferred from homology"/>
<dbReference type="InterPro" id="IPR031814">
    <property type="entry name" value="ALG11_N"/>
</dbReference>
<dbReference type="OrthoDB" id="2276068at2759"/>
<evidence type="ECO:0000256" key="5">
    <source>
        <dbReference type="ARBA" id="ARBA00022676"/>
    </source>
</evidence>
<protein>
    <recommendedName>
        <fullName evidence="4 12">GDP-Man:Man(3)GlcNAc(2)-PP-Dol alpha-1,2-mannosyltransferase</fullName>
        <ecNumber evidence="3 12">2.4.1.131</ecNumber>
    </recommendedName>
</protein>
<dbReference type="Proteomes" id="UP000186594">
    <property type="component" value="Unassembled WGS sequence"/>
</dbReference>
<keyword evidence="7 12" id="KW-0812">Transmembrane</keyword>
<evidence type="ECO:0000259" key="14">
    <source>
        <dbReference type="Pfam" id="PF15924"/>
    </source>
</evidence>
<feature type="domain" description="Glycosyl transferase family 1" evidence="13">
    <location>
        <begin position="271"/>
        <end position="436"/>
    </location>
</feature>
<dbReference type="Pfam" id="PF15924">
    <property type="entry name" value="ALG11_N"/>
    <property type="match status" value="1"/>
</dbReference>
<evidence type="ECO:0000256" key="2">
    <source>
        <dbReference type="ARBA" id="ARBA00004922"/>
    </source>
</evidence>
<evidence type="ECO:0000256" key="9">
    <source>
        <dbReference type="ARBA" id="ARBA00022989"/>
    </source>
</evidence>
<dbReference type="InterPro" id="IPR001296">
    <property type="entry name" value="Glyco_trans_1"/>
</dbReference>
<evidence type="ECO:0000256" key="8">
    <source>
        <dbReference type="ARBA" id="ARBA00022824"/>
    </source>
</evidence>
<dbReference type="GO" id="GO:0004377">
    <property type="term" value="F:GDP-Man:Man(3)GlcNAc(2)-PP-Dol alpha-1,2-mannosyltransferase activity"/>
    <property type="evidence" value="ECO:0007669"/>
    <property type="project" value="UniProtKB-UniRule"/>
</dbReference>